<feature type="compositionally biased region" description="Low complexity" evidence="2">
    <location>
        <begin position="114"/>
        <end position="137"/>
    </location>
</feature>
<keyword evidence="4" id="KW-1185">Reference proteome</keyword>
<dbReference type="Proteomes" id="UP000193920">
    <property type="component" value="Unassembled WGS sequence"/>
</dbReference>
<feature type="region of interest" description="Disordered" evidence="2">
    <location>
        <begin position="101"/>
        <end position="151"/>
    </location>
</feature>
<evidence type="ECO:0000256" key="2">
    <source>
        <dbReference type="SAM" id="MobiDB-lite"/>
    </source>
</evidence>
<dbReference type="EMBL" id="MCOG01000030">
    <property type="protein sequence ID" value="ORY74247.1"/>
    <property type="molecule type" value="Genomic_DNA"/>
</dbReference>
<organism evidence="3 4">
    <name type="scientific">Neocallimastix californiae</name>
    <dbReference type="NCBI Taxonomy" id="1754190"/>
    <lineage>
        <taxon>Eukaryota</taxon>
        <taxon>Fungi</taxon>
        <taxon>Fungi incertae sedis</taxon>
        <taxon>Chytridiomycota</taxon>
        <taxon>Chytridiomycota incertae sedis</taxon>
        <taxon>Neocallimastigomycetes</taxon>
        <taxon>Neocallimastigales</taxon>
        <taxon>Neocallimastigaceae</taxon>
        <taxon>Neocallimastix</taxon>
    </lineage>
</organism>
<name>A0A1Y2ERV7_9FUNG</name>
<comment type="caution">
    <text evidence="3">The sequence shown here is derived from an EMBL/GenBank/DDBJ whole genome shotgun (WGS) entry which is preliminary data.</text>
</comment>
<gene>
    <name evidence="3" type="ORF">LY90DRAFT_699407</name>
</gene>
<protein>
    <submittedName>
        <fullName evidence="3">Uncharacterized protein</fullName>
    </submittedName>
</protein>
<evidence type="ECO:0000313" key="4">
    <source>
        <dbReference type="Proteomes" id="UP000193920"/>
    </source>
</evidence>
<proteinExistence type="predicted"/>
<evidence type="ECO:0000256" key="1">
    <source>
        <dbReference type="SAM" id="Coils"/>
    </source>
</evidence>
<sequence length="361" mass="42374">MSFLYKPLTSEYQSQYTWKLRTHNRGPQDILEKQLEELKELQDANKKRLTMLEEEMRSQFIPDEDELKITEREFKPNFLSRDNDNNFSVPKRETEELILPKLSDDTNVTKADNRNINNNGRPSSSSSHYSIRSNRGSCSSGYRSPKEVPPEKQVDALVGHFRRDGYGNNPWIGNKPTSFEYEKMKRHSSSKANIKNYDDNLVLRRAKLYDEYRKEIDLKRLRFLFPYVNFDELNWNAETQTYDDGVISGTFLSEYGDKYINWSRLPFPYNRRFERTSQKISRNEGNNVGVSTSDDIKNEESIHSLTKQMDNNLVLNEENLDFCKRCNGYYIKPNKTSSSDINKTVNSCGDNIVTYEQQPPY</sequence>
<keyword evidence="1" id="KW-0175">Coiled coil</keyword>
<dbReference type="AlphaFoldDB" id="A0A1Y2ERV7"/>
<evidence type="ECO:0000313" key="3">
    <source>
        <dbReference type="EMBL" id="ORY74247.1"/>
    </source>
</evidence>
<reference evidence="3 4" key="1">
    <citation type="submission" date="2016-08" db="EMBL/GenBank/DDBJ databases">
        <title>A Parts List for Fungal Cellulosomes Revealed by Comparative Genomics.</title>
        <authorList>
            <consortium name="DOE Joint Genome Institute"/>
            <person name="Haitjema C.H."/>
            <person name="Gilmore S.P."/>
            <person name="Henske J.K."/>
            <person name="Solomon K.V."/>
            <person name="De Groot R."/>
            <person name="Kuo A."/>
            <person name="Mondo S.J."/>
            <person name="Salamov A.A."/>
            <person name="Labutti K."/>
            <person name="Zhao Z."/>
            <person name="Chiniquy J."/>
            <person name="Barry K."/>
            <person name="Brewer H.M."/>
            <person name="Purvine S.O."/>
            <person name="Wright A.T."/>
            <person name="Boxma B."/>
            <person name="Van Alen T."/>
            <person name="Hackstein J.H."/>
            <person name="Baker S.E."/>
            <person name="Grigoriev I.V."/>
            <person name="O'Malley M.A."/>
        </authorList>
    </citation>
    <scope>NUCLEOTIDE SEQUENCE [LARGE SCALE GENOMIC DNA]</scope>
    <source>
        <strain evidence="3 4">G1</strain>
    </source>
</reference>
<feature type="coiled-coil region" evidence="1">
    <location>
        <begin position="28"/>
        <end position="55"/>
    </location>
</feature>
<accession>A0A1Y2ERV7</accession>